<evidence type="ECO:0000313" key="9">
    <source>
        <dbReference type="EMBL" id="SDO84625.1"/>
    </source>
</evidence>
<dbReference type="InterPro" id="IPR035906">
    <property type="entry name" value="MetI-like_sf"/>
</dbReference>
<feature type="transmembrane region" description="Helical" evidence="7">
    <location>
        <begin position="295"/>
        <end position="317"/>
    </location>
</feature>
<feature type="domain" description="ABC transmembrane type-1" evidence="8">
    <location>
        <begin position="97"/>
        <end position="316"/>
    </location>
</feature>
<name>A0A1H0MWE5_9ACTN</name>
<dbReference type="Gene3D" id="1.10.3720.10">
    <property type="entry name" value="MetI-like"/>
    <property type="match status" value="1"/>
</dbReference>
<accession>A0A1H0MWE5</accession>
<dbReference type="PANTHER" id="PTHR30193">
    <property type="entry name" value="ABC TRANSPORTER PERMEASE PROTEIN"/>
    <property type="match status" value="1"/>
</dbReference>
<keyword evidence="6 7" id="KW-0472">Membrane</keyword>
<dbReference type="OrthoDB" id="9805974at2"/>
<feature type="transmembrane region" description="Helical" evidence="7">
    <location>
        <begin position="135"/>
        <end position="155"/>
    </location>
</feature>
<keyword evidence="3" id="KW-1003">Cell membrane</keyword>
<evidence type="ECO:0000256" key="7">
    <source>
        <dbReference type="RuleBase" id="RU363032"/>
    </source>
</evidence>
<keyword evidence="2 7" id="KW-0813">Transport</keyword>
<dbReference type="PROSITE" id="PS50928">
    <property type="entry name" value="ABC_TM1"/>
    <property type="match status" value="1"/>
</dbReference>
<dbReference type="STRING" id="1052260.SAMN05660199_02656"/>
<protein>
    <submittedName>
        <fullName evidence="9">Alpha-glucoside transport system permease protein</fullName>
    </submittedName>
</protein>
<dbReference type="RefSeq" id="WP_091245903.1">
    <property type="nucleotide sequence ID" value="NZ_FNIR01000008.1"/>
</dbReference>
<evidence type="ECO:0000256" key="5">
    <source>
        <dbReference type="ARBA" id="ARBA00022989"/>
    </source>
</evidence>
<organism evidence="9 10">
    <name type="scientific">Klenkia soli</name>
    <dbReference type="NCBI Taxonomy" id="1052260"/>
    <lineage>
        <taxon>Bacteria</taxon>
        <taxon>Bacillati</taxon>
        <taxon>Actinomycetota</taxon>
        <taxon>Actinomycetes</taxon>
        <taxon>Geodermatophilales</taxon>
        <taxon>Geodermatophilaceae</taxon>
        <taxon>Klenkia</taxon>
    </lineage>
</organism>
<evidence type="ECO:0000313" key="10">
    <source>
        <dbReference type="Proteomes" id="UP000199088"/>
    </source>
</evidence>
<gene>
    <name evidence="9" type="ORF">SAMN05660199_02656</name>
</gene>
<dbReference type="GO" id="GO:0055085">
    <property type="term" value="P:transmembrane transport"/>
    <property type="evidence" value="ECO:0007669"/>
    <property type="project" value="InterPro"/>
</dbReference>
<reference evidence="10" key="1">
    <citation type="submission" date="2016-10" db="EMBL/GenBank/DDBJ databases">
        <authorList>
            <person name="Varghese N."/>
            <person name="Submissions S."/>
        </authorList>
    </citation>
    <scope>NUCLEOTIDE SEQUENCE [LARGE SCALE GENOMIC DNA]</scope>
    <source>
        <strain evidence="10">DSM 45843</strain>
    </source>
</reference>
<comment type="subcellular location">
    <subcellularLocation>
        <location evidence="1 7">Cell membrane</location>
        <topology evidence="1 7">Multi-pass membrane protein</topology>
    </subcellularLocation>
</comment>
<keyword evidence="10" id="KW-1185">Reference proteome</keyword>
<feature type="transmembrane region" description="Helical" evidence="7">
    <location>
        <begin position="237"/>
        <end position="262"/>
    </location>
</feature>
<keyword evidence="4 7" id="KW-0812">Transmembrane</keyword>
<feature type="transmembrane region" description="Helical" evidence="7">
    <location>
        <begin position="101"/>
        <end position="123"/>
    </location>
</feature>
<proteinExistence type="inferred from homology"/>
<dbReference type="InterPro" id="IPR000515">
    <property type="entry name" value="MetI-like"/>
</dbReference>
<dbReference type="CDD" id="cd06261">
    <property type="entry name" value="TM_PBP2"/>
    <property type="match status" value="1"/>
</dbReference>
<evidence type="ECO:0000259" key="8">
    <source>
        <dbReference type="PROSITE" id="PS50928"/>
    </source>
</evidence>
<dbReference type="EMBL" id="FNIR01000008">
    <property type="protein sequence ID" value="SDO84625.1"/>
    <property type="molecule type" value="Genomic_DNA"/>
</dbReference>
<evidence type="ECO:0000256" key="1">
    <source>
        <dbReference type="ARBA" id="ARBA00004651"/>
    </source>
</evidence>
<feature type="transmembrane region" description="Helical" evidence="7">
    <location>
        <begin position="6"/>
        <end position="25"/>
    </location>
</feature>
<dbReference type="PANTHER" id="PTHR30193:SF18">
    <property type="entry name" value="OSMOPROTECTIVE COMPOUNDS UPTAKE PERMEASE PROTEIN GGTC"/>
    <property type="match status" value="1"/>
</dbReference>
<evidence type="ECO:0000256" key="3">
    <source>
        <dbReference type="ARBA" id="ARBA00022475"/>
    </source>
</evidence>
<evidence type="ECO:0000256" key="2">
    <source>
        <dbReference type="ARBA" id="ARBA00022448"/>
    </source>
</evidence>
<evidence type="ECO:0000256" key="4">
    <source>
        <dbReference type="ARBA" id="ARBA00022692"/>
    </source>
</evidence>
<dbReference type="Proteomes" id="UP000199088">
    <property type="component" value="Unassembled WGS sequence"/>
</dbReference>
<dbReference type="GO" id="GO:0005886">
    <property type="term" value="C:plasma membrane"/>
    <property type="evidence" value="ECO:0007669"/>
    <property type="project" value="UniProtKB-SubCell"/>
</dbReference>
<keyword evidence="5 7" id="KW-1133">Transmembrane helix</keyword>
<dbReference type="SUPFAM" id="SSF161098">
    <property type="entry name" value="MetI-like"/>
    <property type="match status" value="1"/>
</dbReference>
<dbReference type="Pfam" id="PF00528">
    <property type="entry name" value="BPD_transp_1"/>
    <property type="match status" value="1"/>
</dbReference>
<dbReference type="InterPro" id="IPR051393">
    <property type="entry name" value="ABC_transporter_permease"/>
</dbReference>
<evidence type="ECO:0000256" key="6">
    <source>
        <dbReference type="ARBA" id="ARBA00023136"/>
    </source>
</evidence>
<comment type="similarity">
    <text evidence="7">Belongs to the binding-protein-dependent transport system permease family.</text>
</comment>
<sequence>MVITILNALIAVVAGVAGAVVLYYLLNKIAELLPDRAEEKVKPYFFLLPALAAIALYLIYPAIQTFVASFANRNTTAFVGFDNYADLLTSSSFQNTLINTLLWVLIVPAVTIVLGLLIATLADKMKPRGEKVAKTVIFLPMAISAVGAGTIWRFVYTANPPTQDQIGLLNGIKTALGGDPVGWLTISSGRLNSFLLMVILLWAQAGFAMVLLSAAIKGVPTETLEAARLDGASELAIFFRITVPQIRSTVITVFITVLIGVLKTFDIVYVMTNGNYNTNIIAVDFFNQLFTNRNAGYAAAIVVMLVLVILPVMIYQVRQFRREEAAR</sequence>
<dbReference type="AlphaFoldDB" id="A0A1H0MWE5"/>
<feature type="transmembrane region" description="Helical" evidence="7">
    <location>
        <begin position="45"/>
        <end position="63"/>
    </location>
</feature>
<feature type="transmembrane region" description="Helical" evidence="7">
    <location>
        <begin position="194"/>
        <end position="216"/>
    </location>
</feature>